<protein>
    <submittedName>
        <fullName evidence="1">Uncharacterized protein</fullName>
    </submittedName>
</protein>
<gene>
    <name evidence="1" type="ORF">Faunusvirus3_39</name>
</gene>
<organism evidence="1">
    <name type="scientific">Faunusvirus sp</name>
    <dbReference type="NCBI Taxonomy" id="2487766"/>
    <lineage>
        <taxon>Viruses</taxon>
        <taxon>Varidnaviria</taxon>
        <taxon>Bamfordvirae</taxon>
        <taxon>Nucleocytoviricota</taxon>
        <taxon>Megaviricetes</taxon>
        <taxon>Imitervirales</taxon>
        <taxon>Mimiviridae</taxon>
    </lineage>
</organism>
<dbReference type="EMBL" id="MK072134">
    <property type="protein sequence ID" value="AYV79159.1"/>
    <property type="molecule type" value="Genomic_DNA"/>
</dbReference>
<sequence length="378" mass="43457">FELYTQKVNIHITKICESTPIKKMFTKWLNNEHLNEEVNSATFYEVRLINKFDSTLYYATTKSPINNKNLCVQLAKRIMVCDTITNSTKPGLKVFCLPFDHKRDILKKQFTNVKIDLAELNHLHQALTISGETRNQQIILTKAEGVAKLLVHELIHYYDLDGERLVNGGTTYRSIVKNWCSSSLDDNCYEAYTECLSNVLNCVFTACEFKLSNTTVDIMAMTAELLNIERIYSVYAAAKLLYVYGYTRATFRQFFDSADKCIDIKVNIPAIYYYIVRSMLFFNINDLLDSQMNTMMDDKKTAKLIELEIATINKCTQADSAYMKLLAECFDMVARNDDFSLSYICIDTNANKFDFINSYVDASSVGTCVVIDYKYLKL</sequence>
<name>A0A3G5A0T0_9VIRU</name>
<feature type="non-terminal residue" evidence="1">
    <location>
        <position position="1"/>
    </location>
</feature>
<accession>A0A3G5A0T0</accession>
<proteinExistence type="predicted"/>
<evidence type="ECO:0000313" key="1">
    <source>
        <dbReference type="EMBL" id="AYV79159.1"/>
    </source>
</evidence>
<reference evidence="1" key="1">
    <citation type="submission" date="2018-10" db="EMBL/GenBank/DDBJ databases">
        <title>Hidden diversity of soil giant viruses.</title>
        <authorList>
            <person name="Schulz F."/>
            <person name="Alteio L."/>
            <person name="Goudeau D."/>
            <person name="Ryan E.M."/>
            <person name="Malmstrom R.R."/>
            <person name="Blanchard J."/>
            <person name="Woyke T."/>
        </authorList>
    </citation>
    <scope>NUCLEOTIDE SEQUENCE</scope>
    <source>
        <strain evidence="1">FNV1</strain>
    </source>
</reference>